<evidence type="ECO:0000313" key="2">
    <source>
        <dbReference type="Proteomes" id="UP001357223"/>
    </source>
</evidence>
<sequence length="53" mass="6114">MPLNHTTPINKTPQNQGKTVSNVEFGMEFGDMNASKQYEIPFMTNKEQVKKRK</sequence>
<accession>A0ABZ2CKY7</accession>
<dbReference type="EMBL" id="CP137640">
    <property type="protein sequence ID" value="WVX82971.1"/>
    <property type="molecule type" value="Genomic_DNA"/>
</dbReference>
<keyword evidence="2" id="KW-1185">Reference proteome</keyword>
<evidence type="ECO:0000313" key="1">
    <source>
        <dbReference type="EMBL" id="WVX82971.1"/>
    </source>
</evidence>
<proteinExistence type="predicted"/>
<gene>
    <name evidence="1" type="ORF">R4Z09_08345</name>
</gene>
<protein>
    <submittedName>
        <fullName evidence="1">Uncharacterized protein</fullName>
    </submittedName>
</protein>
<organism evidence="1 2">
    <name type="scientific">Niallia oryzisoli</name>
    <dbReference type="NCBI Taxonomy" id="1737571"/>
    <lineage>
        <taxon>Bacteria</taxon>
        <taxon>Bacillati</taxon>
        <taxon>Bacillota</taxon>
        <taxon>Bacilli</taxon>
        <taxon>Bacillales</taxon>
        <taxon>Bacillaceae</taxon>
        <taxon>Niallia</taxon>
    </lineage>
</organism>
<dbReference type="RefSeq" id="WP_338451864.1">
    <property type="nucleotide sequence ID" value="NZ_CP137640.1"/>
</dbReference>
<reference evidence="1 2" key="1">
    <citation type="submission" date="2023-10" db="EMBL/GenBank/DDBJ databases">
        <title>Niallia locisalis sp.nov. isolated from a salt pond sample.</title>
        <authorList>
            <person name="Li X.-J."/>
            <person name="Dong L."/>
        </authorList>
    </citation>
    <scope>NUCLEOTIDE SEQUENCE [LARGE SCALE GENOMIC DNA]</scope>
    <source>
        <strain evidence="1 2">DSM 29761</strain>
    </source>
</reference>
<dbReference type="Proteomes" id="UP001357223">
    <property type="component" value="Chromosome"/>
</dbReference>
<name>A0ABZ2CKY7_9BACI</name>